<name>A0A401VVH5_STREY</name>
<dbReference type="AlphaFoldDB" id="A0A401VVH5"/>
<comment type="caution">
    <text evidence="2">The sequence shown here is derived from an EMBL/GenBank/DDBJ whole genome shotgun (WGS) entry which is preliminary data.</text>
</comment>
<evidence type="ECO:0000313" key="2">
    <source>
        <dbReference type="EMBL" id="GCD41056.1"/>
    </source>
</evidence>
<accession>A0A401VVH5</accession>
<dbReference type="EMBL" id="BHZD01000001">
    <property type="protein sequence ID" value="GCD41056.1"/>
    <property type="molecule type" value="Genomic_DNA"/>
</dbReference>
<reference evidence="2 3" key="1">
    <citation type="submission" date="2018-11" db="EMBL/GenBank/DDBJ databases">
        <title>Whole genome sequence of Streptomyces paromomycinus NBRC 15454(T).</title>
        <authorList>
            <person name="Komaki H."/>
            <person name="Tamura T."/>
        </authorList>
    </citation>
    <scope>NUCLEOTIDE SEQUENCE [LARGE SCALE GENOMIC DNA]</scope>
    <source>
        <strain evidence="2 3">NBRC 15454</strain>
    </source>
</reference>
<protein>
    <recommendedName>
        <fullName evidence="1">Thiopeptide-type bacteriocin biosynthesis domain-containing protein</fullName>
    </recommendedName>
</protein>
<dbReference type="Pfam" id="PF14028">
    <property type="entry name" value="Lant_dehydr_C"/>
    <property type="match status" value="1"/>
</dbReference>
<evidence type="ECO:0000313" key="3">
    <source>
        <dbReference type="Proteomes" id="UP000286746"/>
    </source>
</evidence>
<dbReference type="InterPro" id="IPR023809">
    <property type="entry name" value="Thiopep_bacteriocin_synth_dom"/>
</dbReference>
<organism evidence="2 3">
    <name type="scientific">Streptomyces paromomycinus</name>
    <name type="common">Streptomyces rimosus subsp. paromomycinus</name>
    <dbReference type="NCBI Taxonomy" id="92743"/>
    <lineage>
        <taxon>Bacteria</taxon>
        <taxon>Bacillati</taxon>
        <taxon>Actinomycetota</taxon>
        <taxon>Actinomycetes</taxon>
        <taxon>Kitasatosporales</taxon>
        <taxon>Streptomycetaceae</taxon>
        <taxon>Streptomyces</taxon>
    </lineage>
</organism>
<dbReference type="Proteomes" id="UP000286746">
    <property type="component" value="Unassembled WGS sequence"/>
</dbReference>
<feature type="domain" description="Thiopeptide-type bacteriocin biosynthesis" evidence="1">
    <location>
        <begin position="18"/>
        <end position="334"/>
    </location>
</feature>
<gene>
    <name evidence="2" type="ORF">GKJPGBOP_00709</name>
</gene>
<keyword evidence="3" id="KW-1185">Reference proteome</keyword>
<proteinExistence type="predicted"/>
<evidence type="ECO:0000259" key="1">
    <source>
        <dbReference type="Pfam" id="PF14028"/>
    </source>
</evidence>
<dbReference type="NCBIfam" id="TIGR03891">
    <property type="entry name" value="thiopep_ocin"/>
    <property type="match status" value="1"/>
</dbReference>
<dbReference type="RefSeq" id="WP_125051745.1">
    <property type="nucleotide sequence ID" value="NZ_BHZD01000001.1"/>
</dbReference>
<sequence length="346" mass="38278">MLTGSDRLDPGTAQGADWVGAHIFYDTGQDALLTDGVRPLVARLTADGLVQRWFFLRYWEGGPHVRLRFLPARTADRAGIERLAGEHLRAYLEAEPSPDVVDRTRFAQVSEGLAGLEGRSGQEQQEEVRPNNFLELRPYERENSDFGYDAAIAAVERHFHESSELALSVVGTGATVEQRAMLAFDLVVGVFALLDEVRDRWSRNGGPPLPFGSGPEAEDVEPRYRAQQAQLQERARRVWRLAAAPEEALTGAGADPRAYWTASLRRLRDALHVLEDAGTFTNEWTDSPLVGPLELAETAHPATSLVLLRSGHLVNNRLGLTLWQESQVRFLVGRVLAELPEALTAS</sequence>